<proteinExistence type="predicted"/>
<dbReference type="InterPro" id="IPR002881">
    <property type="entry name" value="DUF58"/>
</dbReference>
<dbReference type="RefSeq" id="WP_088018450.1">
    <property type="nucleotide sequence ID" value="NZ_CP020880.1"/>
</dbReference>
<evidence type="ECO:0000259" key="1">
    <source>
        <dbReference type="Pfam" id="PF01882"/>
    </source>
</evidence>
<dbReference type="SUPFAM" id="SSF53300">
    <property type="entry name" value="vWA-like"/>
    <property type="match status" value="1"/>
</dbReference>
<dbReference type="PANTHER" id="PTHR33608:SF7">
    <property type="entry name" value="DUF58 DOMAIN-CONTAINING PROTEIN"/>
    <property type="match status" value="1"/>
</dbReference>
<dbReference type="EMBL" id="VTEU01000005">
    <property type="protein sequence ID" value="TYS58136.1"/>
    <property type="molecule type" value="Genomic_DNA"/>
</dbReference>
<sequence length="287" mass="33413">MLNSMITKQLQAHTLQAGKLKRSWHKGTRKSTRFGASHDFSDYRMYEQGDDLRQVDWNIYARTQKHYIKRYLDEQELSASIYLDCTNSMASSPAKWQLAKTLTASFAYIGLSQDDRISIISVHGEQAPYLYRKGKGHLYQMLQYVEEIKAKESSLLFSEAALNHVQRKSSVSIVISDLLEPLDSVIHTLKIIQANRQQIYLLQVLEEDEVDPSFDGDYMLIDSETNQEVNVTVSDFTRKSYKEKMQQRMEFLESFCFERGISYLVCHTGEKVEEILFKRMTSKGWIR</sequence>
<evidence type="ECO:0000313" key="3">
    <source>
        <dbReference type="EMBL" id="TYS58136.1"/>
    </source>
</evidence>
<feature type="domain" description="DUF58" evidence="1">
    <location>
        <begin position="42"/>
        <end position="247"/>
    </location>
</feature>
<dbReference type="Proteomes" id="UP000195573">
    <property type="component" value="Chromosome"/>
</dbReference>
<name>A0A1Y0CNT7_9BACI</name>
<gene>
    <name evidence="2" type="ORF">B4U37_12140</name>
    <name evidence="3" type="ORF">FZC74_14185</name>
</gene>
<evidence type="ECO:0000313" key="2">
    <source>
        <dbReference type="EMBL" id="ART76744.1"/>
    </source>
</evidence>
<reference evidence="2 4" key="1">
    <citation type="submission" date="2017-04" db="EMBL/GenBank/DDBJ databases">
        <title>Complete Genome Sequence of the Bacillus horikoshii 20a strain from Cuatro Cienegas, Coahuila, Mexico.</title>
        <authorList>
            <person name="Zarza E."/>
            <person name="Alcaraz L.D."/>
            <person name="Aguilar-Salinas B."/>
            <person name="Islas A."/>
            <person name="Olmedo-Alvarez G."/>
        </authorList>
    </citation>
    <scope>NUCLEOTIDE SEQUENCE [LARGE SCALE GENOMIC DNA]</scope>
    <source>
        <strain evidence="2 4">20a</strain>
    </source>
</reference>
<keyword evidence="4" id="KW-1185">Reference proteome</keyword>
<protein>
    <submittedName>
        <fullName evidence="3">DUF58 domain-containing protein</fullName>
    </submittedName>
</protein>
<organism evidence="3 5">
    <name type="scientific">Sutcliffiella horikoshii</name>
    <dbReference type="NCBI Taxonomy" id="79883"/>
    <lineage>
        <taxon>Bacteria</taxon>
        <taxon>Bacillati</taxon>
        <taxon>Bacillota</taxon>
        <taxon>Bacilli</taxon>
        <taxon>Bacillales</taxon>
        <taxon>Bacillaceae</taxon>
        <taxon>Sutcliffiella</taxon>
    </lineage>
</organism>
<dbReference type="PANTHER" id="PTHR33608">
    <property type="entry name" value="BLL2464 PROTEIN"/>
    <property type="match status" value="1"/>
</dbReference>
<dbReference type="GeneID" id="96739171"/>
<evidence type="ECO:0000313" key="5">
    <source>
        <dbReference type="Proteomes" id="UP000323393"/>
    </source>
</evidence>
<dbReference type="Pfam" id="PF01882">
    <property type="entry name" value="DUF58"/>
    <property type="match status" value="1"/>
</dbReference>
<accession>A0A1Y0CNT7</accession>
<dbReference type="AlphaFoldDB" id="A0A1Y0CNT7"/>
<dbReference type="KEGG" id="bhk:B4U37_12140"/>
<dbReference type="EMBL" id="CP020880">
    <property type="protein sequence ID" value="ART76744.1"/>
    <property type="molecule type" value="Genomic_DNA"/>
</dbReference>
<reference evidence="3 5" key="2">
    <citation type="submission" date="2019-08" db="EMBL/GenBank/DDBJ databases">
        <title>Bacillus genomes from the desert of Cuatro Cienegas, Coahuila.</title>
        <authorList>
            <person name="Olmedo-Alvarez G."/>
        </authorList>
    </citation>
    <scope>NUCLEOTIDE SEQUENCE [LARGE SCALE GENOMIC DNA]</scope>
    <source>
        <strain evidence="3 5">CH88_3T</strain>
    </source>
</reference>
<evidence type="ECO:0000313" key="4">
    <source>
        <dbReference type="Proteomes" id="UP000195573"/>
    </source>
</evidence>
<dbReference type="InterPro" id="IPR036465">
    <property type="entry name" value="vWFA_dom_sf"/>
</dbReference>
<dbReference type="Proteomes" id="UP000323393">
    <property type="component" value="Unassembled WGS sequence"/>
</dbReference>